<keyword evidence="2" id="KW-1133">Transmembrane helix</keyword>
<dbReference type="InterPro" id="IPR000608">
    <property type="entry name" value="UBC"/>
</dbReference>
<sequence length="336" mass="37752">MADKYNLKNPAVKRILQEVKEMHSNPSDDFMSLPLEENIFEWQFAIRGPRDTEFEGGIYHGRIQLPSEYPFKPPSFMLLTPNGRFETQTKICLSISNHHPEHWQPSWSVRTALVALIAFMPTNPNGALGSLDYKKEERRTLALKSREGPPKFGTPERQKLIDEVKCCLLFSPQFAFSVIYCAAEWTWLSQIHEYMLSKAPPVPQPSATEASDEHPRNEEAEALVDSPNSESLPAGERIPDQEGDGIVEEQEVLANANPAGVEVSREIQSNVSRNELPQRSDTTARVHNPRPETRVQKPDDRLFTLAAIGLAIAIVVLLLKKFIKSTEHGALFSNGS</sequence>
<evidence type="ECO:0000256" key="1">
    <source>
        <dbReference type="SAM" id="MobiDB-lite"/>
    </source>
</evidence>
<keyword evidence="5" id="KW-1185">Reference proteome</keyword>
<dbReference type="SUPFAM" id="SSF54495">
    <property type="entry name" value="UBC-like"/>
    <property type="match status" value="1"/>
</dbReference>
<feature type="domain" description="UBC core" evidence="3">
    <location>
        <begin position="10"/>
        <end position="165"/>
    </location>
</feature>
<evidence type="ECO:0000256" key="2">
    <source>
        <dbReference type="SAM" id="Phobius"/>
    </source>
</evidence>
<feature type="region of interest" description="Disordered" evidence="1">
    <location>
        <begin position="200"/>
        <end position="241"/>
    </location>
</feature>
<keyword evidence="2" id="KW-0472">Membrane</keyword>
<feature type="region of interest" description="Disordered" evidence="1">
    <location>
        <begin position="265"/>
        <end position="295"/>
    </location>
</feature>
<dbReference type="InterPro" id="IPR016135">
    <property type="entry name" value="UBQ-conjugating_enzyme/RWD"/>
</dbReference>
<dbReference type="PANTHER" id="PTHR24067">
    <property type="entry name" value="UBIQUITIN-CONJUGATING ENZYME E2"/>
    <property type="match status" value="1"/>
</dbReference>
<feature type="transmembrane region" description="Helical" evidence="2">
    <location>
        <begin position="302"/>
        <end position="319"/>
    </location>
</feature>
<dbReference type="FunFam" id="3.10.110.10:FF:000056">
    <property type="entry name" value="ubiquitin-conjugating enzyme E2 32"/>
    <property type="match status" value="1"/>
</dbReference>
<evidence type="ECO:0000313" key="4">
    <source>
        <dbReference type="EMBL" id="BAT87795.1"/>
    </source>
</evidence>
<evidence type="ECO:0000259" key="3">
    <source>
        <dbReference type="PROSITE" id="PS50127"/>
    </source>
</evidence>
<feature type="compositionally biased region" description="Polar residues" evidence="1">
    <location>
        <begin position="266"/>
        <end position="275"/>
    </location>
</feature>
<organism evidence="4 5">
    <name type="scientific">Vigna angularis var. angularis</name>
    <dbReference type="NCBI Taxonomy" id="157739"/>
    <lineage>
        <taxon>Eukaryota</taxon>
        <taxon>Viridiplantae</taxon>
        <taxon>Streptophyta</taxon>
        <taxon>Embryophyta</taxon>
        <taxon>Tracheophyta</taxon>
        <taxon>Spermatophyta</taxon>
        <taxon>Magnoliopsida</taxon>
        <taxon>eudicotyledons</taxon>
        <taxon>Gunneridae</taxon>
        <taxon>Pentapetalae</taxon>
        <taxon>rosids</taxon>
        <taxon>fabids</taxon>
        <taxon>Fabales</taxon>
        <taxon>Fabaceae</taxon>
        <taxon>Papilionoideae</taxon>
        <taxon>50 kb inversion clade</taxon>
        <taxon>NPAAA clade</taxon>
        <taxon>indigoferoid/millettioid clade</taxon>
        <taxon>Phaseoleae</taxon>
        <taxon>Vigna</taxon>
    </lineage>
</organism>
<dbReference type="Gene3D" id="3.10.110.10">
    <property type="entry name" value="Ubiquitin Conjugating Enzyme"/>
    <property type="match status" value="1"/>
</dbReference>
<accession>A0A0S3S4P8</accession>
<dbReference type="EMBL" id="AP015038">
    <property type="protein sequence ID" value="BAT87795.1"/>
    <property type="molecule type" value="Genomic_DNA"/>
</dbReference>
<keyword evidence="2" id="KW-0812">Transmembrane</keyword>
<feature type="compositionally biased region" description="Basic and acidic residues" evidence="1">
    <location>
        <begin position="276"/>
        <end position="295"/>
    </location>
</feature>
<gene>
    <name evidence="4" type="primary">Vigan.05G120200</name>
    <name evidence="4" type="ORF">VIGAN_05120200</name>
</gene>
<protein>
    <recommendedName>
        <fullName evidence="3">UBC core domain-containing protein</fullName>
    </recommendedName>
</protein>
<evidence type="ECO:0000313" key="5">
    <source>
        <dbReference type="Proteomes" id="UP000291084"/>
    </source>
</evidence>
<dbReference type="SMART" id="SM00212">
    <property type="entry name" value="UBCc"/>
    <property type="match status" value="1"/>
</dbReference>
<dbReference type="Pfam" id="PF00179">
    <property type="entry name" value="UQ_con"/>
    <property type="match status" value="1"/>
</dbReference>
<dbReference type="OrthoDB" id="1158011at2759"/>
<dbReference type="AlphaFoldDB" id="A0A0S3S4P8"/>
<dbReference type="InterPro" id="IPR050113">
    <property type="entry name" value="Ub_conjugating_enzyme"/>
</dbReference>
<proteinExistence type="predicted"/>
<dbReference type="CDD" id="cd23799">
    <property type="entry name" value="UBCc_UBE2J"/>
    <property type="match status" value="1"/>
</dbReference>
<reference evidence="4 5" key="1">
    <citation type="journal article" date="2015" name="Sci. Rep.">
        <title>The power of single molecule real-time sequencing technology in the de novo assembly of a eukaryotic genome.</title>
        <authorList>
            <person name="Sakai H."/>
            <person name="Naito K."/>
            <person name="Ogiso-Tanaka E."/>
            <person name="Takahashi Y."/>
            <person name="Iseki K."/>
            <person name="Muto C."/>
            <person name="Satou K."/>
            <person name="Teruya K."/>
            <person name="Shiroma A."/>
            <person name="Shimoji M."/>
            <person name="Hirano T."/>
            <person name="Itoh T."/>
            <person name="Kaga A."/>
            <person name="Tomooka N."/>
        </authorList>
    </citation>
    <scope>NUCLEOTIDE SEQUENCE [LARGE SCALE GENOMIC DNA]</scope>
    <source>
        <strain evidence="5">cv. Shumari</strain>
    </source>
</reference>
<name>A0A0S3S4P8_PHAAN</name>
<dbReference type="PROSITE" id="PS50127">
    <property type="entry name" value="UBC_2"/>
    <property type="match status" value="1"/>
</dbReference>
<dbReference type="Proteomes" id="UP000291084">
    <property type="component" value="Chromosome 5"/>
</dbReference>